<feature type="signal peptide" evidence="1">
    <location>
        <begin position="1"/>
        <end position="19"/>
    </location>
</feature>
<gene>
    <name evidence="2" type="ORF">ABE541_06485</name>
</gene>
<sequence>MKTTAILFMLTIICTTVFGQTDKTKRPSPPDSVKVTTSDGVTIDVNYSRPSLKGRQIGVDIVKVGEIWRTGANEATTVAFDKDVLIEGKKLTKGKYSLYTIPGEQETIVIFNKTWNQWGTKYDQAQDALRVNVRNSTSTTPQEQFKIDVDKSGKIALIWGDHLLPVQVKAVR</sequence>
<comment type="caution">
    <text evidence="2">The sequence shown here is derived from an EMBL/GenBank/DDBJ whole genome shotgun (WGS) entry which is preliminary data.</text>
</comment>
<keyword evidence="3" id="KW-1185">Reference proteome</keyword>
<accession>A0ABV0BRT5</accession>
<organism evidence="2 3">
    <name type="scientific">Sphingobacterium kitahiroshimense</name>
    <dbReference type="NCBI Taxonomy" id="470446"/>
    <lineage>
        <taxon>Bacteria</taxon>
        <taxon>Pseudomonadati</taxon>
        <taxon>Bacteroidota</taxon>
        <taxon>Sphingobacteriia</taxon>
        <taxon>Sphingobacteriales</taxon>
        <taxon>Sphingobacteriaceae</taxon>
        <taxon>Sphingobacterium</taxon>
    </lineage>
</organism>
<dbReference type="InterPro" id="IPR021314">
    <property type="entry name" value="DUF2911"/>
</dbReference>
<reference evidence="2 3" key="1">
    <citation type="submission" date="2024-04" db="EMBL/GenBank/DDBJ databases">
        <title>WGS of bacteria from Torrens River.</title>
        <authorList>
            <person name="Wyrsch E.R."/>
            <person name="Drigo B."/>
        </authorList>
    </citation>
    <scope>NUCLEOTIDE SEQUENCE [LARGE SCALE GENOMIC DNA]</scope>
    <source>
        <strain evidence="2 3">TWI391</strain>
    </source>
</reference>
<proteinExistence type="predicted"/>
<dbReference type="EMBL" id="JBDJNQ010000002">
    <property type="protein sequence ID" value="MEN5376903.1"/>
    <property type="molecule type" value="Genomic_DNA"/>
</dbReference>
<evidence type="ECO:0000313" key="3">
    <source>
        <dbReference type="Proteomes" id="UP001409291"/>
    </source>
</evidence>
<dbReference type="RefSeq" id="WP_183917392.1">
    <property type="nucleotide sequence ID" value="NZ_JBDJLH010000003.1"/>
</dbReference>
<dbReference type="Pfam" id="PF11138">
    <property type="entry name" value="DUF2911"/>
    <property type="match status" value="1"/>
</dbReference>
<dbReference type="Proteomes" id="UP001409291">
    <property type="component" value="Unassembled WGS sequence"/>
</dbReference>
<name>A0ABV0BRT5_9SPHI</name>
<evidence type="ECO:0000256" key="1">
    <source>
        <dbReference type="SAM" id="SignalP"/>
    </source>
</evidence>
<protein>
    <submittedName>
        <fullName evidence="2">DUF2911 domain-containing protein</fullName>
    </submittedName>
</protein>
<feature type="chain" id="PRO_5045767008" evidence="1">
    <location>
        <begin position="20"/>
        <end position="172"/>
    </location>
</feature>
<evidence type="ECO:0000313" key="2">
    <source>
        <dbReference type="EMBL" id="MEN5376903.1"/>
    </source>
</evidence>
<keyword evidence="1" id="KW-0732">Signal</keyword>